<dbReference type="Gene3D" id="2.60.120.400">
    <property type="entry name" value="Calcium-mediated lectin"/>
    <property type="match status" value="1"/>
</dbReference>
<dbReference type="Proteomes" id="UP001500443">
    <property type="component" value="Unassembled WGS sequence"/>
</dbReference>
<evidence type="ECO:0000259" key="1">
    <source>
        <dbReference type="Pfam" id="PF07472"/>
    </source>
</evidence>
<dbReference type="EMBL" id="BAAAPF010000131">
    <property type="protein sequence ID" value="GAA2130600.1"/>
    <property type="molecule type" value="Genomic_DNA"/>
</dbReference>
<dbReference type="Pfam" id="PF07472">
    <property type="entry name" value="PA-IIL"/>
    <property type="match status" value="1"/>
</dbReference>
<dbReference type="InterPro" id="IPR010907">
    <property type="entry name" value="Ca-mediated_lectin"/>
</dbReference>
<gene>
    <name evidence="2" type="ORF">GCM10009802_38650</name>
</gene>
<dbReference type="RefSeq" id="WP_344291255.1">
    <property type="nucleotide sequence ID" value="NZ_BAAAPF010000131.1"/>
</dbReference>
<reference evidence="2 3" key="1">
    <citation type="journal article" date="2019" name="Int. J. Syst. Evol. Microbiol.">
        <title>The Global Catalogue of Microorganisms (GCM) 10K type strain sequencing project: providing services to taxonomists for standard genome sequencing and annotation.</title>
        <authorList>
            <consortium name="The Broad Institute Genomics Platform"/>
            <consortium name="The Broad Institute Genome Sequencing Center for Infectious Disease"/>
            <person name="Wu L."/>
            <person name="Ma J."/>
        </authorList>
    </citation>
    <scope>NUCLEOTIDE SEQUENCE [LARGE SCALE GENOMIC DNA]</scope>
    <source>
        <strain evidence="2 3">JCM 15481</strain>
    </source>
</reference>
<feature type="domain" description="Calcium-mediated lectin" evidence="1">
    <location>
        <begin position="17"/>
        <end position="121"/>
    </location>
</feature>
<name>A0ABN2YQ95_9ACTN</name>
<evidence type="ECO:0000313" key="2">
    <source>
        <dbReference type="EMBL" id="GAA2130600.1"/>
    </source>
</evidence>
<evidence type="ECO:0000313" key="3">
    <source>
        <dbReference type="Proteomes" id="UP001500443"/>
    </source>
</evidence>
<accession>A0ABN2YQ95</accession>
<organism evidence="2 3">
    <name type="scientific">Streptomyces synnematoformans</name>
    <dbReference type="NCBI Taxonomy" id="415721"/>
    <lineage>
        <taxon>Bacteria</taxon>
        <taxon>Bacillati</taxon>
        <taxon>Actinomycetota</taxon>
        <taxon>Actinomycetes</taxon>
        <taxon>Kitasatosporales</taxon>
        <taxon>Streptomycetaceae</taxon>
        <taxon>Streptomyces</taxon>
    </lineage>
</organism>
<keyword evidence="3" id="KW-1185">Reference proteome</keyword>
<dbReference type="InterPro" id="IPR036684">
    <property type="entry name" value="Ca_lectin_sf"/>
</dbReference>
<comment type="caution">
    <text evidence="2">The sequence shown here is derived from an EMBL/GenBank/DDBJ whole genome shotgun (WGS) entry which is preliminary data.</text>
</comment>
<proteinExistence type="predicted"/>
<protein>
    <recommendedName>
        <fullName evidence="1">Calcium-mediated lectin domain-containing protein</fullName>
    </recommendedName>
</protein>
<sequence>MAGNTVEIKVPAGRGQVRIEALVNAQWLQRVTIKPDGNPYGYEWTGAGEGDALIGATAMDRSQDRVIAATLEHSEDGGRTFKPSTLKVDTVQTPTRPARTITTISTEDGRDTDFNDSIVQFVY</sequence>